<dbReference type="GO" id="GO:0016298">
    <property type="term" value="F:lipase activity"/>
    <property type="evidence" value="ECO:0007669"/>
    <property type="project" value="InterPro"/>
</dbReference>
<feature type="chain" id="PRO_5040724061" evidence="2">
    <location>
        <begin position="25"/>
        <end position="314"/>
    </location>
</feature>
<dbReference type="RefSeq" id="WP_256620122.1">
    <property type="nucleotide sequence ID" value="NZ_JANIBC010000014.1"/>
</dbReference>
<protein>
    <submittedName>
        <fullName evidence="3">SGNH/GDSL hydrolase family protein</fullName>
    </submittedName>
</protein>
<dbReference type="InterPro" id="IPR008265">
    <property type="entry name" value="Lipase_GDSL_AS"/>
</dbReference>
<dbReference type="Pfam" id="PF00657">
    <property type="entry name" value="Lipase_GDSL"/>
    <property type="match status" value="1"/>
</dbReference>
<dbReference type="InterPro" id="IPR001087">
    <property type="entry name" value="GDSL"/>
</dbReference>
<dbReference type="AlphaFoldDB" id="A0A9X2LAT2"/>
<dbReference type="CDD" id="cd01846">
    <property type="entry name" value="fatty_acyltransferase_like"/>
    <property type="match status" value="1"/>
</dbReference>
<dbReference type="PANTHER" id="PTHR45648">
    <property type="entry name" value="GDSL LIPASE/ACYLHYDROLASE FAMILY PROTEIN (AFU_ORTHOLOGUE AFUA_4G14700)"/>
    <property type="match status" value="1"/>
</dbReference>
<keyword evidence="2" id="KW-0732">Signal</keyword>
<accession>A0A9X2LAT2</accession>
<dbReference type="InterPro" id="IPR051058">
    <property type="entry name" value="GDSL_Est/Lipase"/>
</dbReference>
<dbReference type="Gene3D" id="3.40.50.1110">
    <property type="entry name" value="SGNH hydrolase"/>
    <property type="match status" value="1"/>
</dbReference>
<name>A0A9X2LAT2_9PROT</name>
<comment type="caution">
    <text evidence="3">The sequence shown here is derived from an EMBL/GenBank/DDBJ whole genome shotgun (WGS) entry which is preliminary data.</text>
</comment>
<evidence type="ECO:0000256" key="2">
    <source>
        <dbReference type="SAM" id="SignalP"/>
    </source>
</evidence>
<keyword evidence="4" id="KW-1185">Reference proteome</keyword>
<dbReference type="PANTHER" id="PTHR45648:SF22">
    <property type="entry name" value="GDSL LIPASE_ACYLHYDROLASE FAMILY PROTEIN (AFU_ORTHOLOGUE AFUA_4G14700)"/>
    <property type="match status" value="1"/>
</dbReference>
<organism evidence="3 4">
    <name type="scientific">Parvularcula maris</name>
    <dbReference type="NCBI Taxonomy" id="2965077"/>
    <lineage>
        <taxon>Bacteria</taxon>
        <taxon>Pseudomonadati</taxon>
        <taxon>Pseudomonadota</taxon>
        <taxon>Alphaproteobacteria</taxon>
        <taxon>Parvularculales</taxon>
        <taxon>Parvularculaceae</taxon>
        <taxon>Parvularcula</taxon>
    </lineage>
</organism>
<feature type="signal peptide" evidence="2">
    <location>
        <begin position="1"/>
        <end position="24"/>
    </location>
</feature>
<dbReference type="InterPro" id="IPR036514">
    <property type="entry name" value="SGNH_hydro_sf"/>
</dbReference>
<evidence type="ECO:0000313" key="4">
    <source>
        <dbReference type="Proteomes" id="UP001142610"/>
    </source>
</evidence>
<evidence type="ECO:0000256" key="1">
    <source>
        <dbReference type="ARBA" id="ARBA00022801"/>
    </source>
</evidence>
<gene>
    <name evidence="3" type="ORF">NOG11_12610</name>
</gene>
<evidence type="ECO:0000313" key="3">
    <source>
        <dbReference type="EMBL" id="MCQ8186222.1"/>
    </source>
</evidence>
<dbReference type="EMBL" id="JANIBC010000014">
    <property type="protein sequence ID" value="MCQ8186222.1"/>
    <property type="molecule type" value="Genomic_DNA"/>
</dbReference>
<proteinExistence type="predicted"/>
<sequence>MIKTWKAALGAAALTLLSAPSALAAPFVVFGDSLSDAGSAQLASALAGLPDPTPPALGYFMGRFSNGPVAADYVNQTLNGSLTTSFLDGGDNFAFGGAAIITDVNQVPGGLPTTIPDFEDQVSAYLARGAIEAGTDFYVGLGGNDFLALSAGLVTGPDLIAQAIPIMETQLSRLAAAGAERVAVSNVFGGGETGAAYNAALSELLVNLTMSTGTDFVLVDRNELFTEILSDPLSFGFDPSLFGTSCIEVPGASPVCDGFVLFDPVHTTTAIQRLVAFEIEAALIDSSEVPLPGAALLFASGVIGAGLRRKASRG</sequence>
<dbReference type="GO" id="GO:0006629">
    <property type="term" value="P:lipid metabolic process"/>
    <property type="evidence" value="ECO:0007669"/>
    <property type="project" value="InterPro"/>
</dbReference>
<dbReference type="Proteomes" id="UP001142610">
    <property type="component" value="Unassembled WGS sequence"/>
</dbReference>
<dbReference type="PROSITE" id="PS01098">
    <property type="entry name" value="LIPASE_GDSL_SER"/>
    <property type="match status" value="1"/>
</dbReference>
<dbReference type="SUPFAM" id="SSF52266">
    <property type="entry name" value="SGNH hydrolase"/>
    <property type="match status" value="1"/>
</dbReference>
<keyword evidence="1 3" id="KW-0378">Hydrolase</keyword>
<reference evidence="3" key="1">
    <citation type="submission" date="2022-07" db="EMBL/GenBank/DDBJ databases">
        <title>Parvularcula maris sp. nov., an algicidal bacterium isolated from seawater.</title>
        <authorList>
            <person name="Li F."/>
        </authorList>
    </citation>
    <scope>NUCLEOTIDE SEQUENCE</scope>
    <source>
        <strain evidence="3">BGMRC 0090</strain>
    </source>
</reference>